<sequence length="237" mass="25522">MLRWDASGGPGLRIETADGGRLLVRQGARPLLFGRVDPHNYGVSLFRCPGYVSPLPPVRAAVMRRKPDWAHVFRTRLAAAGNGPLHAGRWLLDEAGPPPYCWRGDLVTDWPAAHLDWFDGWHGIVPLRPLGGQDEGRVKAYRKHARDGTLAPVLLWWVSGLDGHLLLDGHDRAVAALAEGADPPCLVLALGPDAAVPRERGRTRAWPVAGGPAVWEAARAAAGISPGTFRAAVATPR</sequence>
<gene>
    <name evidence="1" type="ORF">RM779_24840</name>
</gene>
<proteinExistence type="predicted"/>
<protein>
    <submittedName>
        <fullName evidence="1">Uncharacterized protein</fullName>
    </submittedName>
</protein>
<reference evidence="2" key="1">
    <citation type="submission" date="2023-07" db="EMBL/GenBank/DDBJ databases">
        <title>30 novel species of actinomycetes from the DSMZ collection.</title>
        <authorList>
            <person name="Nouioui I."/>
        </authorList>
    </citation>
    <scope>NUCLEOTIDE SEQUENCE [LARGE SCALE GENOMIC DNA]</scope>
    <source>
        <strain evidence="2">DSM 41886</strain>
    </source>
</reference>
<dbReference type="Proteomes" id="UP001183615">
    <property type="component" value="Unassembled WGS sequence"/>
</dbReference>
<organism evidence="1 2">
    <name type="scientific">Streptomyces johnsoniae</name>
    <dbReference type="NCBI Taxonomy" id="3075532"/>
    <lineage>
        <taxon>Bacteria</taxon>
        <taxon>Bacillati</taxon>
        <taxon>Actinomycetota</taxon>
        <taxon>Actinomycetes</taxon>
        <taxon>Kitasatosporales</taxon>
        <taxon>Streptomycetaceae</taxon>
        <taxon>Streptomyces</taxon>
    </lineage>
</organism>
<comment type="caution">
    <text evidence="1">The sequence shown here is derived from an EMBL/GenBank/DDBJ whole genome shotgun (WGS) entry which is preliminary data.</text>
</comment>
<dbReference type="EMBL" id="JAVREV010000015">
    <property type="protein sequence ID" value="MDT0445798.1"/>
    <property type="molecule type" value="Genomic_DNA"/>
</dbReference>
<evidence type="ECO:0000313" key="1">
    <source>
        <dbReference type="EMBL" id="MDT0445798.1"/>
    </source>
</evidence>
<evidence type="ECO:0000313" key="2">
    <source>
        <dbReference type="Proteomes" id="UP001183615"/>
    </source>
</evidence>
<accession>A0ABU2SA54</accession>
<dbReference type="RefSeq" id="WP_311619971.1">
    <property type="nucleotide sequence ID" value="NZ_JAVREV010000015.1"/>
</dbReference>
<keyword evidence="2" id="KW-1185">Reference proteome</keyword>
<name>A0ABU2SA54_9ACTN</name>